<evidence type="ECO:0000313" key="25">
    <source>
        <dbReference type="Proteomes" id="UP001151287"/>
    </source>
</evidence>
<feature type="binding site" evidence="18">
    <location>
        <position position="160"/>
    </location>
    <ligand>
        <name>substrate</name>
    </ligand>
</feature>
<comment type="cofactor">
    <cofactor evidence="19 22">
        <name>Ca(2+)</name>
        <dbReference type="ChEBI" id="CHEBI:29108"/>
    </cofactor>
    <text evidence="19 22">Binds 2 calcium ions per subunit.</text>
</comment>
<evidence type="ECO:0000256" key="15">
    <source>
        <dbReference type="ARBA" id="ARBA00023180"/>
    </source>
</evidence>
<feature type="binding site" evidence="19">
    <location>
        <position position="73"/>
    </location>
    <ligand>
        <name>Ca(2+)</name>
        <dbReference type="ChEBI" id="CHEBI:29108"/>
        <label>1</label>
    </ligand>
</feature>
<comment type="catalytic activity">
    <reaction evidence="1 22">
        <text>2 a phenolic donor + H2O2 = 2 a phenolic radical donor + 2 H2O</text>
        <dbReference type="Rhea" id="RHEA:56136"/>
        <dbReference type="ChEBI" id="CHEBI:15377"/>
        <dbReference type="ChEBI" id="CHEBI:16240"/>
        <dbReference type="ChEBI" id="CHEBI:139520"/>
        <dbReference type="ChEBI" id="CHEBI:139521"/>
        <dbReference type="EC" id="1.11.1.7"/>
    </reaction>
</comment>
<evidence type="ECO:0000313" key="24">
    <source>
        <dbReference type="EMBL" id="KAJ1693547.1"/>
    </source>
</evidence>
<dbReference type="PROSITE" id="PS00436">
    <property type="entry name" value="PEROXIDASE_2"/>
    <property type="match status" value="1"/>
</dbReference>
<reference evidence="24" key="1">
    <citation type="journal article" date="2022" name="Cell">
        <title>Repeat-based holocentromeres influence genome architecture and karyotype evolution.</title>
        <authorList>
            <person name="Hofstatter P.G."/>
            <person name="Thangavel G."/>
            <person name="Lux T."/>
            <person name="Neumann P."/>
            <person name="Vondrak T."/>
            <person name="Novak P."/>
            <person name="Zhang M."/>
            <person name="Costa L."/>
            <person name="Castellani M."/>
            <person name="Scott A."/>
            <person name="Toegelov H."/>
            <person name="Fuchs J."/>
            <person name="Mata-Sucre Y."/>
            <person name="Dias Y."/>
            <person name="Vanzela A.L.L."/>
            <person name="Huettel B."/>
            <person name="Almeida C.C.S."/>
            <person name="Simkova H."/>
            <person name="Souza G."/>
            <person name="Pedrosa-Harand A."/>
            <person name="Macas J."/>
            <person name="Mayer K.F.X."/>
            <person name="Houben A."/>
            <person name="Marques A."/>
        </authorList>
    </citation>
    <scope>NUCLEOTIDE SEQUENCE</scope>
    <source>
        <strain evidence="24">RhyBre1mFocal</strain>
    </source>
</reference>
<dbReference type="InterPro" id="IPR019794">
    <property type="entry name" value="Peroxidases_AS"/>
</dbReference>
<feature type="binding site" evidence="19">
    <location>
        <position position="77"/>
    </location>
    <ligand>
        <name>Ca(2+)</name>
        <dbReference type="ChEBI" id="CHEBI:29108"/>
        <label>1</label>
    </ligand>
</feature>
<evidence type="ECO:0000256" key="9">
    <source>
        <dbReference type="ARBA" id="ARBA00022723"/>
    </source>
</evidence>
<keyword evidence="25" id="KW-1185">Reference proteome</keyword>
<feature type="binding site" evidence="19">
    <location>
        <position position="75"/>
    </location>
    <ligand>
        <name>Ca(2+)</name>
        <dbReference type="ChEBI" id="CHEBI:29108"/>
        <label>1</label>
    </ligand>
</feature>
<sequence>MKCSKALKTTLLAILVLDLVAVSHGRLRYSFYNGRCGQHNVEAIIQSIVKNSFTTNPKIVAGLLRLQFHDCAVNGCDASILLDGPDSEKTANPNLSVFGYDLIDQIKVVLEAVCPGVVSCSDIIIAATRDATVLAGLPPFQVQMGRRDSLVSLASNVNLPSPDISVSNAIQFFGSKGLNPFDMVLLLGAHTVGVCHCSVINDRLYNYMGTSKPDPSMNPSYMNVLQNHYCPTGQADNNYVYLDDPSSALSIDNNYYKQLMNNKGILPIDQALTLDGSTRWMVDLLANATDFPSLFTQALVKLGRVEVLTGRRGQIRRNCRRIN</sequence>
<comment type="subcellular location">
    <subcellularLocation>
        <location evidence="3 22">Secreted</location>
    </subcellularLocation>
</comment>
<comment type="cofactor">
    <cofactor evidence="19 22">
        <name>heme b</name>
        <dbReference type="ChEBI" id="CHEBI:60344"/>
    </cofactor>
    <text evidence="19 22">Binds 1 heme b (iron(II)-protoporphyrin IX) group per subunit.</text>
</comment>
<comment type="caution">
    <text evidence="24">The sequence shown here is derived from an EMBL/GenBank/DDBJ whole genome shotgun (WGS) entry which is preliminary data.</text>
</comment>
<dbReference type="EMBL" id="JAMQYH010000003">
    <property type="protein sequence ID" value="KAJ1693547.1"/>
    <property type="molecule type" value="Genomic_DNA"/>
</dbReference>
<feature type="site" description="Transition state stabilizer" evidence="20">
    <location>
        <position position="65"/>
    </location>
</feature>
<keyword evidence="9 19" id="KW-0479">Metal-binding</keyword>
<dbReference type="InterPro" id="IPR019793">
    <property type="entry name" value="Peroxidases_heam-ligand_BS"/>
</dbReference>
<dbReference type="GO" id="GO:0042744">
    <property type="term" value="P:hydrogen peroxide catabolic process"/>
    <property type="evidence" value="ECO:0007669"/>
    <property type="project" value="UniProtKB-KW"/>
</dbReference>
<evidence type="ECO:0000256" key="6">
    <source>
        <dbReference type="ARBA" id="ARBA00022525"/>
    </source>
</evidence>
<feature type="disulfide bond" evidence="21">
    <location>
        <begin position="120"/>
        <end position="319"/>
    </location>
</feature>
<evidence type="ECO:0000256" key="11">
    <source>
        <dbReference type="ARBA" id="ARBA00022837"/>
    </source>
</evidence>
<feature type="signal peptide" evidence="22">
    <location>
        <begin position="1"/>
        <end position="25"/>
    </location>
</feature>
<dbReference type="Pfam" id="PF00141">
    <property type="entry name" value="peroxidase"/>
    <property type="match status" value="1"/>
</dbReference>
<keyword evidence="13 19" id="KW-0408">Iron</keyword>
<dbReference type="FunFam" id="1.10.520.10:FF:000006">
    <property type="entry name" value="Peroxidase"/>
    <property type="match status" value="1"/>
</dbReference>
<keyword evidence="15" id="KW-0325">Glycoprotein</keyword>
<dbReference type="GO" id="GO:0006979">
    <property type="term" value="P:response to oxidative stress"/>
    <property type="evidence" value="ECO:0007669"/>
    <property type="project" value="UniProtKB-UniRule"/>
</dbReference>
<evidence type="ECO:0000256" key="7">
    <source>
        <dbReference type="ARBA" id="ARBA00022559"/>
    </source>
</evidence>
<dbReference type="EC" id="1.11.1.7" evidence="5 22"/>
<dbReference type="GO" id="GO:0140825">
    <property type="term" value="F:lactoperoxidase activity"/>
    <property type="evidence" value="ECO:0007669"/>
    <property type="project" value="UniProtKB-EC"/>
</dbReference>
<feature type="binding site" description="axial binding residue" evidence="19">
    <location>
        <position position="190"/>
    </location>
    <ligand>
        <name>heme b</name>
        <dbReference type="ChEBI" id="CHEBI:60344"/>
    </ligand>
    <ligandPart>
        <name>Fe</name>
        <dbReference type="ChEBI" id="CHEBI:18248"/>
    </ligandPart>
</feature>
<evidence type="ECO:0000256" key="3">
    <source>
        <dbReference type="ARBA" id="ARBA00004613"/>
    </source>
</evidence>
<evidence type="ECO:0000256" key="5">
    <source>
        <dbReference type="ARBA" id="ARBA00012313"/>
    </source>
</evidence>
<evidence type="ECO:0000256" key="1">
    <source>
        <dbReference type="ARBA" id="ARBA00000189"/>
    </source>
</evidence>
<dbReference type="GO" id="GO:0005576">
    <property type="term" value="C:extracellular region"/>
    <property type="evidence" value="ECO:0007669"/>
    <property type="project" value="UniProtKB-SubCell"/>
</dbReference>
<feature type="binding site" evidence="19">
    <location>
        <position position="88"/>
    </location>
    <ligand>
        <name>Ca(2+)</name>
        <dbReference type="ChEBI" id="CHEBI:29108"/>
        <label>1</label>
    </ligand>
</feature>
<evidence type="ECO:0000256" key="12">
    <source>
        <dbReference type="ARBA" id="ARBA00023002"/>
    </source>
</evidence>
<evidence type="ECO:0000256" key="10">
    <source>
        <dbReference type="ARBA" id="ARBA00022729"/>
    </source>
</evidence>
<feature type="binding site" evidence="19">
    <location>
        <position position="191"/>
    </location>
    <ligand>
        <name>Ca(2+)</name>
        <dbReference type="ChEBI" id="CHEBI:29108"/>
        <label>2</label>
    </ligand>
</feature>
<keyword evidence="16 22" id="KW-0376">Hydrogen peroxide</keyword>
<evidence type="ECO:0000256" key="16">
    <source>
        <dbReference type="ARBA" id="ARBA00023324"/>
    </source>
</evidence>
<feature type="disulfide bond" evidence="21">
    <location>
        <begin position="197"/>
        <end position="230"/>
    </location>
</feature>
<keyword evidence="7 22" id="KW-0575">Peroxidase</keyword>
<evidence type="ECO:0000256" key="17">
    <source>
        <dbReference type="PIRSR" id="PIRSR600823-1"/>
    </source>
</evidence>
<dbReference type="PANTHER" id="PTHR31517">
    <property type="match status" value="1"/>
</dbReference>
<evidence type="ECO:0000256" key="20">
    <source>
        <dbReference type="PIRSR" id="PIRSR600823-4"/>
    </source>
</evidence>
<gene>
    <name evidence="24" type="ORF">LUZ63_010245</name>
</gene>
<evidence type="ECO:0000256" key="13">
    <source>
        <dbReference type="ARBA" id="ARBA00023004"/>
    </source>
</evidence>
<dbReference type="GO" id="GO:0020037">
    <property type="term" value="F:heme binding"/>
    <property type="evidence" value="ECO:0007669"/>
    <property type="project" value="UniProtKB-UniRule"/>
</dbReference>
<dbReference type="PANTHER" id="PTHR31517:SF84">
    <property type="entry name" value="PEROXIDASE"/>
    <property type="match status" value="1"/>
</dbReference>
<evidence type="ECO:0000256" key="21">
    <source>
        <dbReference type="PIRSR" id="PIRSR600823-5"/>
    </source>
</evidence>
<feature type="binding site" evidence="19">
    <location>
        <position position="244"/>
    </location>
    <ligand>
        <name>Ca(2+)</name>
        <dbReference type="ChEBI" id="CHEBI:29108"/>
        <label>2</label>
    </ligand>
</feature>
<evidence type="ECO:0000256" key="14">
    <source>
        <dbReference type="ARBA" id="ARBA00023157"/>
    </source>
</evidence>
<evidence type="ECO:0000256" key="19">
    <source>
        <dbReference type="PIRSR" id="PIRSR600823-3"/>
    </source>
</evidence>
<feature type="binding site" evidence="19">
    <location>
        <position position="79"/>
    </location>
    <ligand>
        <name>Ca(2+)</name>
        <dbReference type="ChEBI" id="CHEBI:29108"/>
        <label>1</label>
    </ligand>
</feature>
<proteinExistence type="inferred from homology"/>
<dbReference type="Gene3D" id="1.10.420.10">
    <property type="entry name" value="Peroxidase, domain 2"/>
    <property type="match status" value="1"/>
</dbReference>
<feature type="active site" description="Proton acceptor" evidence="17">
    <location>
        <position position="69"/>
    </location>
</feature>
<dbReference type="PRINTS" id="PR00458">
    <property type="entry name" value="PEROXIDASE"/>
</dbReference>
<feature type="domain" description="Plant heme peroxidase family profile" evidence="23">
    <location>
        <begin position="26"/>
        <end position="323"/>
    </location>
</feature>
<keyword evidence="11 19" id="KW-0106">Calcium</keyword>
<keyword evidence="8 22" id="KW-0349">Heme</keyword>
<keyword evidence="14 21" id="KW-1015">Disulfide bond</keyword>
<dbReference type="InterPro" id="IPR002016">
    <property type="entry name" value="Haem_peroxidase"/>
</dbReference>
<comment type="function">
    <text evidence="2">Removal of H(2)O(2), oxidation of toxic reductants, biosynthesis and degradation of lignin, suberization, auxin catabolism, response to environmental stresses such as wounding, pathogen attack and oxidative stress. These functions might be dependent on each isozyme/isoform in each plant tissue.</text>
</comment>
<protein>
    <recommendedName>
        <fullName evidence="5 22">Peroxidase</fullName>
        <ecNumber evidence="5 22">1.11.1.7</ecNumber>
    </recommendedName>
</protein>
<dbReference type="InterPro" id="IPR033905">
    <property type="entry name" value="Secretory_peroxidase"/>
</dbReference>
<dbReference type="GO" id="GO:0046872">
    <property type="term" value="F:metal ion binding"/>
    <property type="evidence" value="ECO:0007669"/>
    <property type="project" value="UniProtKB-UniRule"/>
</dbReference>
<dbReference type="PROSITE" id="PS00435">
    <property type="entry name" value="PEROXIDASE_1"/>
    <property type="match status" value="1"/>
</dbReference>
<dbReference type="PROSITE" id="PS50873">
    <property type="entry name" value="PEROXIDASE_4"/>
    <property type="match status" value="1"/>
</dbReference>
<dbReference type="FunFam" id="1.10.420.10:FF:000007">
    <property type="entry name" value="Peroxidase"/>
    <property type="match status" value="1"/>
</dbReference>
<feature type="disulfide bond" evidence="21">
    <location>
        <begin position="36"/>
        <end position="114"/>
    </location>
</feature>
<dbReference type="CDD" id="cd00693">
    <property type="entry name" value="secretory_peroxidase"/>
    <property type="match status" value="1"/>
</dbReference>
<keyword evidence="12 22" id="KW-0560">Oxidoreductase</keyword>
<evidence type="ECO:0000259" key="23">
    <source>
        <dbReference type="PROSITE" id="PS50873"/>
    </source>
</evidence>
<feature type="binding site" evidence="19">
    <location>
        <position position="70"/>
    </location>
    <ligand>
        <name>Ca(2+)</name>
        <dbReference type="ChEBI" id="CHEBI:29108"/>
        <label>1</label>
    </ligand>
</feature>
<dbReference type="InterPro" id="IPR010255">
    <property type="entry name" value="Haem_peroxidase_sf"/>
</dbReference>
<feature type="binding site" evidence="19">
    <location>
        <position position="252"/>
    </location>
    <ligand>
        <name>Ca(2+)</name>
        <dbReference type="ChEBI" id="CHEBI:29108"/>
        <label>2</label>
    </ligand>
</feature>
<organism evidence="24 25">
    <name type="scientific">Rhynchospora breviuscula</name>
    <dbReference type="NCBI Taxonomy" id="2022672"/>
    <lineage>
        <taxon>Eukaryota</taxon>
        <taxon>Viridiplantae</taxon>
        <taxon>Streptophyta</taxon>
        <taxon>Embryophyta</taxon>
        <taxon>Tracheophyta</taxon>
        <taxon>Spermatophyta</taxon>
        <taxon>Magnoliopsida</taxon>
        <taxon>Liliopsida</taxon>
        <taxon>Poales</taxon>
        <taxon>Cyperaceae</taxon>
        <taxon>Cyperoideae</taxon>
        <taxon>Rhynchosporeae</taxon>
        <taxon>Rhynchospora</taxon>
    </lineage>
</organism>
<dbReference type="Proteomes" id="UP001151287">
    <property type="component" value="Unassembled WGS sequence"/>
</dbReference>
<evidence type="ECO:0000256" key="2">
    <source>
        <dbReference type="ARBA" id="ARBA00002322"/>
    </source>
</evidence>
<comment type="similarity">
    <text evidence="4">Belongs to the peroxidase family. Ascorbate peroxidase subfamily.</text>
</comment>
<name>A0A9Q0CH14_9POAL</name>
<dbReference type="InterPro" id="IPR000823">
    <property type="entry name" value="Peroxidase_pln"/>
</dbReference>
<evidence type="ECO:0000256" key="22">
    <source>
        <dbReference type="RuleBase" id="RU362060"/>
    </source>
</evidence>
<dbReference type="Gene3D" id="1.10.520.10">
    <property type="match status" value="1"/>
</dbReference>
<keyword evidence="10 22" id="KW-0732">Signal</keyword>
<feature type="disulfide bond" evidence="21">
    <location>
        <begin position="71"/>
        <end position="76"/>
    </location>
</feature>
<accession>A0A9Q0CH14</accession>
<dbReference type="SUPFAM" id="SSF48113">
    <property type="entry name" value="Heme-dependent peroxidases"/>
    <property type="match status" value="1"/>
</dbReference>
<keyword evidence="6 22" id="KW-0964">Secreted</keyword>
<evidence type="ECO:0000256" key="8">
    <source>
        <dbReference type="ARBA" id="ARBA00022617"/>
    </source>
</evidence>
<evidence type="ECO:0000256" key="18">
    <source>
        <dbReference type="PIRSR" id="PIRSR600823-2"/>
    </source>
</evidence>
<dbReference type="PRINTS" id="PR00461">
    <property type="entry name" value="PLPEROXIDASE"/>
</dbReference>
<dbReference type="OrthoDB" id="2113341at2759"/>
<feature type="chain" id="PRO_5040527523" description="Peroxidase" evidence="22">
    <location>
        <begin position="26"/>
        <end position="323"/>
    </location>
</feature>
<dbReference type="AlphaFoldDB" id="A0A9Q0CH14"/>
<evidence type="ECO:0000256" key="4">
    <source>
        <dbReference type="ARBA" id="ARBA00006873"/>
    </source>
</evidence>
<comment type="similarity">
    <text evidence="22">Belongs to the peroxidase family. Classical plant (class III) peroxidase subfamily.</text>
</comment>